<organism evidence="2 3">
    <name type="scientific">Ceratodon purpureus</name>
    <name type="common">Fire moss</name>
    <name type="synonym">Dicranum purpureum</name>
    <dbReference type="NCBI Taxonomy" id="3225"/>
    <lineage>
        <taxon>Eukaryota</taxon>
        <taxon>Viridiplantae</taxon>
        <taxon>Streptophyta</taxon>
        <taxon>Embryophyta</taxon>
        <taxon>Bryophyta</taxon>
        <taxon>Bryophytina</taxon>
        <taxon>Bryopsida</taxon>
        <taxon>Dicranidae</taxon>
        <taxon>Pseudoditrichales</taxon>
        <taxon>Ditrichaceae</taxon>
        <taxon>Ceratodon</taxon>
    </lineage>
</organism>
<evidence type="ECO:0000313" key="2">
    <source>
        <dbReference type="EMBL" id="KAG0562820.1"/>
    </source>
</evidence>
<gene>
    <name evidence="2" type="ORF">KC19_9G173800</name>
</gene>
<dbReference type="Proteomes" id="UP000822688">
    <property type="component" value="Chromosome 9"/>
</dbReference>
<keyword evidence="1" id="KW-0732">Signal</keyword>
<evidence type="ECO:0000256" key="1">
    <source>
        <dbReference type="SAM" id="SignalP"/>
    </source>
</evidence>
<proteinExistence type="predicted"/>
<comment type="caution">
    <text evidence="2">The sequence shown here is derived from an EMBL/GenBank/DDBJ whole genome shotgun (WGS) entry which is preliminary data.</text>
</comment>
<keyword evidence="3" id="KW-1185">Reference proteome</keyword>
<dbReference type="EMBL" id="CM026430">
    <property type="protein sequence ID" value="KAG0562820.1"/>
    <property type="molecule type" value="Genomic_DNA"/>
</dbReference>
<accession>A0A8T0GUZ8</accession>
<evidence type="ECO:0000313" key="3">
    <source>
        <dbReference type="Proteomes" id="UP000822688"/>
    </source>
</evidence>
<reference evidence="2" key="1">
    <citation type="submission" date="2020-06" db="EMBL/GenBank/DDBJ databases">
        <title>WGS assembly of Ceratodon purpureus strain R40.</title>
        <authorList>
            <person name="Carey S.B."/>
            <person name="Jenkins J."/>
            <person name="Shu S."/>
            <person name="Lovell J.T."/>
            <person name="Sreedasyam A."/>
            <person name="Maumus F."/>
            <person name="Tiley G.P."/>
            <person name="Fernandez-Pozo N."/>
            <person name="Barry K."/>
            <person name="Chen C."/>
            <person name="Wang M."/>
            <person name="Lipzen A."/>
            <person name="Daum C."/>
            <person name="Saski C.A."/>
            <person name="Payton A.C."/>
            <person name="Mcbreen J.C."/>
            <person name="Conrad R.E."/>
            <person name="Kollar L.M."/>
            <person name="Olsson S."/>
            <person name="Huttunen S."/>
            <person name="Landis J.B."/>
            <person name="Wickett N.J."/>
            <person name="Johnson M.G."/>
            <person name="Rensing S.A."/>
            <person name="Grimwood J."/>
            <person name="Schmutz J."/>
            <person name="Mcdaniel S.F."/>
        </authorList>
    </citation>
    <scope>NUCLEOTIDE SEQUENCE</scope>
    <source>
        <strain evidence="2">R40</strain>
    </source>
</reference>
<sequence>MVWVTSRFRLLMLVVCCHWISASLSAEQHCANACTSLHSQVGIPLHPTSSFHSLALALALVRTCLPPNPTAKPKRVTSVRSL</sequence>
<name>A0A8T0GUZ8_CERPU</name>
<protein>
    <recommendedName>
        <fullName evidence="4">Secreted protein</fullName>
    </recommendedName>
</protein>
<evidence type="ECO:0008006" key="4">
    <source>
        <dbReference type="Google" id="ProtNLM"/>
    </source>
</evidence>
<feature type="signal peptide" evidence="1">
    <location>
        <begin position="1"/>
        <end position="26"/>
    </location>
</feature>
<feature type="chain" id="PRO_5035801272" description="Secreted protein" evidence="1">
    <location>
        <begin position="27"/>
        <end position="82"/>
    </location>
</feature>
<dbReference type="AlphaFoldDB" id="A0A8T0GUZ8"/>